<dbReference type="Proteomes" id="UP000656813">
    <property type="component" value="Unassembled WGS sequence"/>
</dbReference>
<evidence type="ECO:0000313" key="6">
    <source>
        <dbReference type="Proteomes" id="UP000656813"/>
    </source>
</evidence>
<dbReference type="GO" id="GO:0016747">
    <property type="term" value="F:acyltransferase activity, transferring groups other than amino-acyl groups"/>
    <property type="evidence" value="ECO:0007669"/>
    <property type="project" value="InterPro"/>
</dbReference>
<evidence type="ECO:0000256" key="2">
    <source>
        <dbReference type="ARBA" id="ARBA00023315"/>
    </source>
</evidence>
<evidence type="ECO:0000256" key="3">
    <source>
        <dbReference type="ARBA" id="ARBA00038502"/>
    </source>
</evidence>
<proteinExistence type="inferred from homology"/>
<dbReference type="Pfam" id="PF13302">
    <property type="entry name" value="Acetyltransf_3"/>
    <property type="match status" value="1"/>
</dbReference>
<dbReference type="EMBL" id="BMFV01000012">
    <property type="protein sequence ID" value="GGH81097.1"/>
    <property type="molecule type" value="Genomic_DNA"/>
</dbReference>
<feature type="domain" description="N-acetyltransferase" evidence="4">
    <location>
        <begin position="24"/>
        <end position="180"/>
    </location>
</feature>
<keyword evidence="1" id="KW-0808">Transferase</keyword>
<comment type="similarity">
    <text evidence="3">Belongs to the acetyltransferase family. RimJ subfamily.</text>
</comment>
<sequence>MEWNSGSLNNERLYLREFNESDWVGVHRYASQDIVSKYQVWDSNSEEETKTFVNQILKDKLKKPRTRYVFAIIIKKDDALVGAGEINIRDFLNKSGDIAYIVNPMYWGKGIATEAAKMLIGFGFEKLNLHRITAYCNPDNLGSKRVLEKAGLTQEGKLRENLLMKNGDWRDSLVYSILDKGKRQINYT</sequence>
<dbReference type="PANTHER" id="PTHR43792:SF8">
    <property type="entry name" value="[RIBOSOMAL PROTEIN US5]-ALANINE N-ACETYLTRANSFERASE"/>
    <property type="match status" value="1"/>
</dbReference>
<evidence type="ECO:0000256" key="1">
    <source>
        <dbReference type="ARBA" id="ARBA00022679"/>
    </source>
</evidence>
<comment type="caution">
    <text evidence="5">The sequence shown here is derived from an EMBL/GenBank/DDBJ whole genome shotgun (WGS) entry which is preliminary data.</text>
</comment>
<dbReference type="SUPFAM" id="SSF55729">
    <property type="entry name" value="Acyl-CoA N-acyltransferases (Nat)"/>
    <property type="match status" value="1"/>
</dbReference>
<accession>A0A8J3ELZ2</accession>
<gene>
    <name evidence="5" type="ORF">GCM10007096_18480</name>
</gene>
<dbReference type="Gene3D" id="3.40.630.30">
    <property type="match status" value="1"/>
</dbReference>
<protein>
    <submittedName>
        <fullName evidence="5">N-acetyltransferase</fullName>
    </submittedName>
</protein>
<dbReference type="CDD" id="cd04301">
    <property type="entry name" value="NAT_SF"/>
    <property type="match status" value="1"/>
</dbReference>
<keyword evidence="6" id="KW-1185">Reference proteome</keyword>
<dbReference type="InterPro" id="IPR000182">
    <property type="entry name" value="GNAT_dom"/>
</dbReference>
<evidence type="ECO:0000259" key="4">
    <source>
        <dbReference type="PROSITE" id="PS51186"/>
    </source>
</evidence>
<reference evidence="5" key="1">
    <citation type="journal article" date="2014" name="Int. J. Syst. Evol. Microbiol.">
        <title>Complete genome sequence of Corynebacterium casei LMG S-19264T (=DSM 44701T), isolated from a smear-ripened cheese.</title>
        <authorList>
            <consortium name="US DOE Joint Genome Institute (JGI-PGF)"/>
            <person name="Walter F."/>
            <person name="Albersmeier A."/>
            <person name="Kalinowski J."/>
            <person name="Ruckert C."/>
        </authorList>
    </citation>
    <scope>NUCLEOTIDE SEQUENCE</scope>
    <source>
        <strain evidence="5">CGMCC 1.12777</strain>
    </source>
</reference>
<evidence type="ECO:0000313" key="5">
    <source>
        <dbReference type="EMBL" id="GGH81097.1"/>
    </source>
</evidence>
<dbReference type="PROSITE" id="PS51186">
    <property type="entry name" value="GNAT"/>
    <property type="match status" value="1"/>
</dbReference>
<dbReference type="AlphaFoldDB" id="A0A8J3ELZ2"/>
<dbReference type="InterPro" id="IPR016181">
    <property type="entry name" value="Acyl_CoA_acyltransferase"/>
</dbReference>
<dbReference type="PANTHER" id="PTHR43792">
    <property type="entry name" value="GNAT FAMILY, PUTATIVE (AFU_ORTHOLOGUE AFUA_3G00765)-RELATED-RELATED"/>
    <property type="match status" value="1"/>
</dbReference>
<organism evidence="5 6">
    <name type="scientific">Pullulanibacillus pueri</name>
    <dbReference type="NCBI Taxonomy" id="1437324"/>
    <lineage>
        <taxon>Bacteria</taxon>
        <taxon>Bacillati</taxon>
        <taxon>Bacillota</taxon>
        <taxon>Bacilli</taxon>
        <taxon>Bacillales</taxon>
        <taxon>Sporolactobacillaceae</taxon>
        <taxon>Pullulanibacillus</taxon>
    </lineage>
</organism>
<name>A0A8J3ELZ2_9BACL</name>
<reference evidence="5" key="2">
    <citation type="submission" date="2020-09" db="EMBL/GenBank/DDBJ databases">
        <authorList>
            <person name="Sun Q."/>
            <person name="Zhou Y."/>
        </authorList>
    </citation>
    <scope>NUCLEOTIDE SEQUENCE</scope>
    <source>
        <strain evidence="5">CGMCC 1.12777</strain>
    </source>
</reference>
<dbReference type="InterPro" id="IPR051531">
    <property type="entry name" value="N-acetyltransferase"/>
</dbReference>
<keyword evidence="2" id="KW-0012">Acyltransferase</keyword>